<keyword evidence="1" id="KW-0812">Transmembrane</keyword>
<dbReference type="Proteomes" id="UP000651333">
    <property type="component" value="Unassembled WGS sequence"/>
</dbReference>
<dbReference type="Proteomes" id="UP000234562">
    <property type="component" value="Chromosome"/>
</dbReference>
<dbReference type="Proteomes" id="UP000601587">
    <property type="component" value="Unassembled WGS sequence"/>
</dbReference>
<dbReference type="OMA" id="YVLYWII"/>
<dbReference type="EMBL" id="WCHB01000003">
    <property type="protein sequence ID" value="NRO33989.1"/>
    <property type="molecule type" value="Genomic_DNA"/>
</dbReference>
<evidence type="ECO:0000313" key="4">
    <source>
        <dbReference type="EMBL" id="AZK90964.1"/>
    </source>
</evidence>
<name>A0A0D5MJF2_LACHE</name>
<reference evidence="5" key="6">
    <citation type="submission" date="2020-07" db="EMBL/GenBank/DDBJ databases">
        <title>Draft genome sequence of Lactobacillus helveticus strain H-8.</title>
        <authorList>
            <person name="Endo A."/>
            <person name="Maeno S."/>
            <person name="Kido Y."/>
        </authorList>
    </citation>
    <scope>NUCLEOTIDE SEQUENCE</scope>
    <source>
        <strain evidence="5">H-8</strain>
    </source>
</reference>
<dbReference type="RefSeq" id="WP_003627655.1">
    <property type="nucleotide sequence ID" value="NZ_AP023028.1"/>
</dbReference>
<reference evidence="7" key="5">
    <citation type="submission" date="2019-09" db="EMBL/GenBank/DDBJ databases">
        <title>Comparative genomic analysis of Lactobacillus helveticus.</title>
        <authorList>
            <person name="Zhang H."/>
            <person name="Chen Y."/>
            <person name="Zhong Z."/>
        </authorList>
    </citation>
    <scope>NUCLEOTIDE SEQUENCE</scope>
    <source>
        <strain evidence="8">IMAU30003</strain>
        <strain evidence="7">IMAU50013</strain>
    </source>
</reference>
<dbReference type="OrthoDB" id="47652at2"/>
<dbReference type="Proteomes" id="UP000267945">
    <property type="component" value="Chromosome"/>
</dbReference>
<organism evidence="5 12">
    <name type="scientific">Lactobacillus helveticus</name>
    <name type="common">Lactobacillus suntoryeus</name>
    <dbReference type="NCBI Taxonomy" id="1587"/>
    <lineage>
        <taxon>Bacteria</taxon>
        <taxon>Bacillati</taxon>
        <taxon>Bacillota</taxon>
        <taxon>Bacilli</taxon>
        <taxon>Lactobacillales</taxon>
        <taxon>Lactobacillaceae</taxon>
        <taxon>Lactobacillus</taxon>
    </lineage>
</organism>
<proteinExistence type="predicted"/>
<evidence type="ECO:0000313" key="7">
    <source>
        <dbReference type="EMBL" id="NRN90856.1"/>
    </source>
</evidence>
<evidence type="ECO:0000313" key="6">
    <source>
        <dbReference type="EMBL" id="GFP14117.1"/>
    </source>
</evidence>
<reference evidence="2 9" key="1">
    <citation type="submission" date="2015-08" db="EMBL/GenBank/DDBJ databases">
        <title>Complete genome sequence of Lactobacillus helveticus CAUH18, a probiotic strain originated from koumiss.</title>
        <authorList>
            <person name="Yang Y."/>
            <person name="Hao Y."/>
        </authorList>
    </citation>
    <scope>NUCLEOTIDE SEQUENCE [LARGE SCALE GENOMIC DNA]</scope>
    <source>
        <strain evidence="2 9">CAUH18</strain>
    </source>
</reference>
<evidence type="ECO:0000313" key="9">
    <source>
        <dbReference type="Proteomes" id="UP000063930"/>
    </source>
</evidence>
<dbReference type="Proteomes" id="UP000618094">
    <property type="component" value="Unassembled WGS sequence"/>
</dbReference>
<dbReference type="GO" id="GO:0051301">
    <property type="term" value="P:cell division"/>
    <property type="evidence" value="ECO:0007669"/>
    <property type="project" value="UniProtKB-KW"/>
</dbReference>
<dbReference type="EMBL" id="BLYO01000213">
    <property type="protein sequence ID" value="GFO99234.1"/>
    <property type="molecule type" value="Genomic_DNA"/>
</dbReference>
<reference evidence="6" key="7">
    <citation type="submission" date="2020-07" db="EMBL/GenBank/DDBJ databases">
        <title>Draft genome sequence of Lactobacillus helveticus strain JCM 1062.</title>
        <authorList>
            <person name="Endo A."/>
            <person name="Maeno S."/>
            <person name="Kido Y."/>
        </authorList>
    </citation>
    <scope>NUCLEOTIDE SEQUENCE</scope>
    <source>
        <strain evidence="6">JCM 1062</strain>
    </source>
</reference>
<evidence type="ECO:0000256" key="1">
    <source>
        <dbReference type="SAM" id="Phobius"/>
    </source>
</evidence>
<dbReference type="EMBL" id="WCGB01000004">
    <property type="protein sequence ID" value="NRN90856.1"/>
    <property type="molecule type" value="Genomic_DNA"/>
</dbReference>
<dbReference type="GO" id="GO:0016020">
    <property type="term" value="C:membrane"/>
    <property type="evidence" value="ECO:0007669"/>
    <property type="project" value="InterPro"/>
</dbReference>
<keyword evidence="1" id="KW-0472">Membrane</keyword>
<dbReference type="Proteomes" id="UP000630086">
    <property type="component" value="Unassembled WGS sequence"/>
</dbReference>
<keyword evidence="1" id="KW-1133">Transmembrane helix</keyword>
<dbReference type="Proteomes" id="UP000063930">
    <property type="component" value="Chromosome"/>
</dbReference>
<evidence type="ECO:0000313" key="5">
    <source>
        <dbReference type="EMBL" id="GFO99234.1"/>
    </source>
</evidence>
<evidence type="ECO:0000313" key="11">
    <source>
        <dbReference type="Proteomes" id="UP000267945"/>
    </source>
</evidence>
<dbReference type="EMBL" id="CP012381">
    <property type="protein sequence ID" value="ALI52821.1"/>
    <property type="molecule type" value="Genomic_DNA"/>
</dbReference>
<sequence length="100" mass="11638">MLNVIHFIYLALTWILWLYSLFIVIDAILSWVPMLSNSVIGRFLDKIVNPYLNLFRKGPFAKLANSTGIDVSPIIGLFILYFVQNYVLYWIINILLRMLG</sequence>
<reference evidence="3" key="4">
    <citation type="journal article" date="2018" name="Front. Microbiol.">
        <title>Comparative Genomics of Completely Sequenced Lactobacillus helveticus Genomes Provides Insights into Strain-Specific Genes and Resolves Metagenomics Data Down to the Strain Level.</title>
        <authorList>
            <person name="Schmid M."/>
            <person name="Muri J."/>
            <person name="Melidis D."/>
            <person name="Varadarajan A.R."/>
            <person name="Somerville V."/>
            <person name="Wicki A."/>
            <person name="Moser A."/>
            <person name="Bourqui M."/>
            <person name="Wenzel C."/>
            <person name="Eugster-Meier E."/>
            <person name="Frey J.E."/>
            <person name="Irmler S."/>
            <person name="Ahrens C.H."/>
        </authorList>
    </citation>
    <scope>NUCLEOTIDE SEQUENCE</scope>
    <source>
        <strain evidence="3">FAM8105</strain>
    </source>
</reference>
<evidence type="ECO:0000313" key="3">
    <source>
        <dbReference type="EMBL" id="AUI74523.1"/>
    </source>
</evidence>
<dbReference type="AlphaFoldDB" id="A0A0D5MJF2"/>
<dbReference type="Pfam" id="PF02325">
    <property type="entry name" value="CCB3_YggT"/>
    <property type="match status" value="1"/>
</dbReference>
<evidence type="ECO:0000313" key="12">
    <source>
        <dbReference type="Proteomes" id="UP000618094"/>
    </source>
</evidence>
<dbReference type="EMBL" id="CP019581">
    <property type="protein sequence ID" value="AZK90964.1"/>
    <property type="molecule type" value="Genomic_DNA"/>
</dbReference>
<feature type="transmembrane region" description="Helical" evidence="1">
    <location>
        <begin position="7"/>
        <end position="32"/>
    </location>
</feature>
<reference evidence="10" key="2">
    <citation type="submission" date="2016-05" db="EMBL/GenBank/DDBJ databases">
        <title>Genome sequence of Lactobacillus helveticus FAM8105.</title>
        <authorList>
            <person name="Ahrens C."/>
            <person name="Schmid M."/>
        </authorList>
    </citation>
    <scope>NUCLEOTIDE SEQUENCE [LARGE SCALE GENOMIC DNA]</scope>
    <source>
        <strain evidence="10">FAM8105</strain>
    </source>
</reference>
<evidence type="ECO:0000313" key="10">
    <source>
        <dbReference type="Proteomes" id="UP000234562"/>
    </source>
</evidence>
<gene>
    <name evidence="2" type="ORF">ALV80_06995</name>
    <name evidence="8" type="ORF">IMAU30003_00218</name>
    <name evidence="7" type="ORF">IMAU50013_00381</name>
    <name evidence="4" type="ORF">LH5_00704</name>
    <name evidence="3" type="ORF">Lh8105_06900</name>
    <name evidence="5" type="ORF">LHEH8_09900</name>
    <name evidence="6" type="ORF">LHEJCM1062_19890</name>
</gene>
<keyword evidence="2" id="KW-0131">Cell cycle</keyword>
<accession>A0A0D5MJF2</accession>
<evidence type="ECO:0000313" key="2">
    <source>
        <dbReference type="EMBL" id="ALI52821.1"/>
    </source>
</evidence>
<protein>
    <submittedName>
        <fullName evidence="2">Cell division protein</fullName>
    </submittedName>
    <submittedName>
        <fullName evidence="4">YGGT family protein</fullName>
    </submittedName>
</protein>
<dbReference type="EMBL" id="BLYV01000425">
    <property type="protein sequence ID" value="GFP14117.1"/>
    <property type="molecule type" value="Genomic_DNA"/>
</dbReference>
<keyword evidence="2" id="KW-0132">Cell division</keyword>
<dbReference type="KEGG" id="lhd:HUO_07730"/>
<dbReference type="GeneID" id="99756871"/>
<feature type="transmembrane region" description="Helical" evidence="1">
    <location>
        <begin position="74"/>
        <end position="96"/>
    </location>
</feature>
<dbReference type="EMBL" id="CP015496">
    <property type="protein sequence ID" value="AUI74523.1"/>
    <property type="molecule type" value="Genomic_DNA"/>
</dbReference>
<reference evidence="4 11" key="3">
    <citation type="submission" date="2017-02" db="EMBL/GenBank/DDBJ databases">
        <title>Complete genome sequence of Lactobacillus helveticus.</title>
        <authorList>
            <person name="Kim J.F."/>
            <person name="Chung Y."/>
            <person name="Kwak M."/>
        </authorList>
    </citation>
    <scope>NUCLEOTIDE SEQUENCE [LARGE SCALE GENOMIC DNA]</scope>
    <source>
        <strain evidence="4 11">LH5</strain>
    </source>
</reference>
<dbReference type="InterPro" id="IPR003425">
    <property type="entry name" value="CCB3/YggT"/>
</dbReference>
<evidence type="ECO:0000313" key="8">
    <source>
        <dbReference type="EMBL" id="NRO33989.1"/>
    </source>
</evidence>